<dbReference type="OrthoDB" id="9811296at2"/>
<dbReference type="PANTHER" id="PTHR33734:SF22">
    <property type="entry name" value="MEMBRANE-BOUND LYTIC MUREIN TRANSGLYCOSYLASE D"/>
    <property type="match status" value="1"/>
</dbReference>
<dbReference type="PROSITE" id="PS51782">
    <property type="entry name" value="LYSM"/>
    <property type="match status" value="4"/>
</dbReference>
<feature type="domain" description="LysM" evidence="1">
    <location>
        <begin position="14"/>
        <end position="58"/>
    </location>
</feature>
<dbReference type="PANTHER" id="PTHR33734">
    <property type="entry name" value="LYSM DOMAIN-CONTAINING GPI-ANCHORED PROTEIN 2"/>
    <property type="match status" value="1"/>
</dbReference>
<feature type="domain" description="LysM" evidence="1">
    <location>
        <begin position="186"/>
        <end position="231"/>
    </location>
</feature>
<dbReference type="InterPro" id="IPR036779">
    <property type="entry name" value="LysM_dom_sf"/>
</dbReference>
<dbReference type="CDD" id="cd00118">
    <property type="entry name" value="LysM"/>
    <property type="match status" value="4"/>
</dbReference>
<feature type="domain" description="LysM" evidence="1">
    <location>
        <begin position="71"/>
        <end position="115"/>
    </location>
</feature>
<feature type="domain" description="LysM" evidence="1">
    <location>
        <begin position="127"/>
        <end position="171"/>
    </location>
</feature>
<dbReference type="InterPro" id="IPR018392">
    <property type="entry name" value="LysM"/>
</dbReference>
<reference evidence="2 3" key="1">
    <citation type="submission" date="2019-03" db="EMBL/GenBank/DDBJ databases">
        <title>Genomic Encyclopedia of Type Strains, Phase IV (KMG-IV): sequencing the most valuable type-strain genomes for metagenomic binning, comparative biology and taxonomic classification.</title>
        <authorList>
            <person name="Goeker M."/>
        </authorList>
    </citation>
    <scope>NUCLEOTIDE SEQUENCE [LARGE SCALE GENOMIC DNA]</scope>
    <source>
        <strain evidence="2 3">LX-B</strain>
    </source>
</reference>
<sequence length="233" mass="24127">MSVNLSPDACPGGTAYTIRPGDAFYNLASRFGTTVAALQAANPGVNPGNLVIGQTICIPVAVAPGPCPGGFSYTVLAGETLYGIAGRYGIAVQALLAANPGVHPEGLRVGQRICIPAGPRVEPCPGRPYTIQAGDTFIGIARRFGYPLDALLAINPGLDPDRLQVGQTVCLPPAPGGGPFPCYGGTIYRVRPGDTLYAIARRYGLTPQQLLAANPDLRDPNALQPGQPVCIPR</sequence>
<comment type="caution">
    <text evidence="2">The sequence shown here is derived from an EMBL/GenBank/DDBJ whole genome shotgun (WGS) entry which is preliminary data.</text>
</comment>
<dbReference type="Proteomes" id="UP000295008">
    <property type="component" value="Unassembled WGS sequence"/>
</dbReference>
<dbReference type="EMBL" id="SLUN01000044">
    <property type="protein sequence ID" value="TCL57871.1"/>
    <property type="molecule type" value="Genomic_DNA"/>
</dbReference>
<evidence type="ECO:0000313" key="3">
    <source>
        <dbReference type="Proteomes" id="UP000295008"/>
    </source>
</evidence>
<evidence type="ECO:0000313" key="2">
    <source>
        <dbReference type="EMBL" id="TCL57871.1"/>
    </source>
</evidence>
<dbReference type="AlphaFoldDB" id="A0A4R1QWR0"/>
<organism evidence="2 3">
    <name type="scientific">Hydrogenispora ethanolica</name>
    <dbReference type="NCBI Taxonomy" id="1082276"/>
    <lineage>
        <taxon>Bacteria</taxon>
        <taxon>Bacillati</taxon>
        <taxon>Bacillota</taxon>
        <taxon>Hydrogenispora</taxon>
    </lineage>
</organism>
<name>A0A4R1QWR0_HYDET</name>
<keyword evidence="3" id="KW-1185">Reference proteome</keyword>
<evidence type="ECO:0000259" key="1">
    <source>
        <dbReference type="PROSITE" id="PS51782"/>
    </source>
</evidence>
<proteinExistence type="predicted"/>
<dbReference type="Pfam" id="PF01476">
    <property type="entry name" value="LysM"/>
    <property type="match status" value="4"/>
</dbReference>
<dbReference type="RefSeq" id="WP_132016979.1">
    <property type="nucleotide sequence ID" value="NZ_SLUN01000044.1"/>
</dbReference>
<accession>A0A4R1QWR0</accession>
<dbReference type="SMART" id="SM00257">
    <property type="entry name" value="LysM"/>
    <property type="match status" value="4"/>
</dbReference>
<dbReference type="SUPFAM" id="SSF54106">
    <property type="entry name" value="LysM domain"/>
    <property type="match status" value="4"/>
</dbReference>
<dbReference type="Gene3D" id="3.10.350.10">
    <property type="entry name" value="LysM domain"/>
    <property type="match status" value="4"/>
</dbReference>
<gene>
    <name evidence="2" type="ORF">EDC14_104420</name>
</gene>
<dbReference type="GO" id="GO:0008932">
    <property type="term" value="F:lytic endotransglycosylase activity"/>
    <property type="evidence" value="ECO:0007669"/>
    <property type="project" value="TreeGrafter"/>
</dbReference>
<protein>
    <submittedName>
        <fullName evidence="2">LysM repeat protein</fullName>
    </submittedName>
</protein>